<sequence>MEIRAIAVSQKDHKAIVLLRSEDGAAPDQDWVQCQVVIDWSGEQSMQQIRETALARFVAFARELARTCSPPGHDGVIEGQALDRNAA</sequence>
<keyword evidence="2" id="KW-1185">Reference proteome</keyword>
<evidence type="ECO:0000313" key="1">
    <source>
        <dbReference type="EMBL" id="PSC02530.1"/>
    </source>
</evidence>
<reference evidence="2" key="1">
    <citation type="submission" date="2018-03" db="EMBL/GenBank/DDBJ databases">
        <authorList>
            <person name="Sun L."/>
            <person name="Liu H."/>
            <person name="Chen W."/>
            <person name="Huang K."/>
            <person name="Liu W."/>
            <person name="Gao X."/>
        </authorList>
    </citation>
    <scope>NUCLEOTIDE SEQUENCE [LARGE SCALE GENOMIC DNA]</scope>
    <source>
        <strain evidence="2">SH9</strain>
    </source>
</reference>
<evidence type="ECO:0000313" key="2">
    <source>
        <dbReference type="Proteomes" id="UP000239772"/>
    </source>
</evidence>
<name>A0A2T1HLK4_9HYPH</name>
<comment type="caution">
    <text evidence="1">The sequence shown here is derived from an EMBL/GenBank/DDBJ whole genome shotgun (WGS) entry which is preliminary data.</text>
</comment>
<proteinExistence type="predicted"/>
<gene>
    <name evidence="1" type="ORF">SLNSH_23560</name>
</gene>
<dbReference type="EMBL" id="PVZS01000051">
    <property type="protein sequence ID" value="PSC02530.1"/>
    <property type="molecule type" value="Genomic_DNA"/>
</dbReference>
<organism evidence="1 2">
    <name type="scientific">Alsobacter soli</name>
    <dbReference type="NCBI Taxonomy" id="2109933"/>
    <lineage>
        <taxon>Bacteria</taxon>
        <taxon>Pseudomonadati</taxon>
        <taxon>Pseudomonadota</taxon>
        <taxon>Alphaproteobacteria</taxon>
        <taxon>Hyphomicrobiales</taxon>
        <taxon>Alsobacteraceae</taxon>
        <taxon>Alsobacter</taxon>
    </lineage>
</organism>
<protein>
    <submittedName>
        <fullName evidence="1">Uncharacterized protein</fullName>
    </submittedName>
</protein>
<dbReference type="Proteomes" id="UP000239772">
    <property type="component" value="Unassembled WGS sequence"/>
</dbReference>
<accession>A0A2T1HLK4</accession>
<dbReference type="AlphaFoldDB" id="A0A2T1HLK4"/>